<dbReference type="Proteomes" id="UP000011546">
    <property type="component" value="Unassembled WGS sequence"/>
</dbReference>
<reference evidence="1 2" key="1">
    <citation type="journal article" date="2014" name="PLoS Genet.">
        <title>Phylogenetically driven sequencing of extremely halophilic archaea reveals strategies for static and dynamic osmo-response.</title>
        <authorList>
            <person name="Becker E.A."/>
            <person name="Seitzer P.M."/>
            <person name="Tritt A."/>
            <person name="Larsen D."/>
            <person name="Krusor M."/>
            <person name="Yao A.I."/>
            <person name="Wu D."/>
            <person name="Madern D."/>
            <person name="Eisen J.A."/>
            <person name="Darling A.E."/>
            <person name="Facciotti M.T."/>
        </authorList>
    </citation>
    <scope>NUCLEOTIDE SEQUENCE [LARGE SCALE GENOMIC DNA]</scope>
    <source>
        <strain evidence="1 2">JCM 14978</strain>
    </source>
</reference>
<evidence type="ECO:0000313" key="2">
    <source>
        <dbReference type="Proteomes" id="UP000011546"/>
    </source>
</evidence>
<comment type="caution">
    <text evidence="1">The sequence shown here is derived from an EMBL/GenBank/DDBJ whole genome shotgun (WGS) entry which is preliminary data.</text>
</comment>
<evidence type="ECO:0000313" key="1">
    <source>
        <dbReference type="EMBL" id="EMA67149.1"/>
    </source>
</evidence>
<accession>M0PC87</accession>
<sequence>MIAARPDGRVAAELGRGERDLTVTLDRGVLADQRELVGAVSNTEK</sequence>
<keyword evidence="2" id="KW-1185">Reference proteome</keyword>
<dbReference type="AlphaFoldDB" id="M0PC87"/>
<protein>
    <submittedName>
        <fullName evidence="1">Amidohydrolase</fullName>
    </submittedName>
</protein>
<organism evidence="1 2">
    <name type="scientific">Halorubrum kocurii JCM 14978</name>
    <dbReference type="NCBI Taxonomy" id="1230456"/>
    <lineage>
        <taxon>Archaea</taxon>
        <taxon>Methanobacteriati</taxon>
        <taxon>Methanobacteriota</taxon>
        <taxon>Stenosarchaea group</taxon>
        <taxon>Halobacteria</taxon>
        <taxon>Halobacteriales</taxon>
        <taxon>Haloferacaceae</taxon>
        <taxon>Halorubrum</taxon>
    </lineage>
</organism>
<dbReference type="PATRIC" id="fig|1230456.3.peg.734"/>
<dbReference type="STRING" id="1230456.C468_03788"/>
<dbReference type="GO" id="GO:0016787">
    <property type="term" value="F:hydrolase activity"/>
    <property type="evidence" value="ECO:0007669"/>
    <property type="project" value="UniProtKB-KW"/>
</dbReference>
<dbReference type="EMBL" id="AOJH01000027">
    <property type="protein sequence ID" value="EMA67149.1"/>
    <property type="molecule type" value="Genomic_DNA"/>
</dbReference>
<gene>
    <name evidence="1" type="ORF">C468_03788</name>
</gene>
<proteinExistence type="predicted"/>
<keyword evidence="1" id="KW-0378">Hydrolase</keyword>
<name>M0PC87_9EURY</name>